<dbReference type="SUPFAM" id="SSF57850">
    <property type="entry name" value="RING/U-box"/>
    <property type="match status" value="1"/>
</dbReference>
<dbReference type="Proteomes" id="UP001642720">
    <property type="component" value="Unassembled WGS sequence"/>
</dbReference>
<reference evidence="7 8" key="1">
    <citation type="submission" date="2018-01" db="EMBL/GenBank/DDBJ databases">
        <title>Genome characterization of the sugarcane-associated fungus Trichoderma ghanense CCMA-1212 and their application in lignocelulose bioconversion.</title>
        <authorList>
            <person name="Steindorff A.S."/>
            <person name="Mendes T.D."/>
            <person name="Vilela E.S.D."/>
            <person name="Rodrigues D.S."/>
            <person name="Formighieri E.F."/>
            <person name="Melo I.S."/>
            <person name="Favaro L.C.L."/>
        </authorList>
    </citation>
    <scope>NUCLEOTIDE SEQUENCE [LARGE SCALE GENOMIC DNA]</scope>
    <source>
        <strain evidence="7 8">CCMA-1212</strain>
    </source>
</reference>
<evidence type="ECO:0000256" key="3">
    <source>
        <dbReference type="ARBA" id="ARBA00022833"/>
    </source>
</evidence>
<dbReference type="PROSITE" id="PS50089">
    <property type="entry name" value="ZF_RING_2"/>
    <property type="match status" value="1"/>
</dbReference>
<evidence type="ECO:0000313" key="8">
    <source>
        <dbReference type="Proteomes" id="UP001642720"/>
    </source>
</evidence>
<sequence>MRGPSRAGQLRTRRKDHGFQLLEEPPGNVNDGLVLRQRTFSQTVPGGSSPTGVKPTPAKAAAGLGEEEEIAPDEHSYWPVVRKYIENGGPTGRPRRIIKPVCPICFDELTIHGVDPPKDELIDRAIYSVDCEMPPLTRWALLGAGIWDSREHGDGFGSRGGPRGGGDPEDGDDALLPGDDRWEGQYDDDDGRVWGGKRRVQKQPCIQDALDSGGAAMTEKETRYTRPSFMNDRQQRLSRRRKERTLRDSRLRPRGRATPLPTAIEATPGAEAAATPEPQPAEAAKERTRWQTLRCIIKRRQLYAGNYFARRQDFRVGCAECDGELPVALGMLGAPGEAELLERQTALMLACGHIFCYDCLERARDRDHKDGQPLSCPVCEAEMQCRHCDTLPKWVPIPRSFDGPESVDQVPLTAPEGGASPSKCATCVADEEFMANGEEEVVVQVLRDDGLEKLCNPIDGAVRRVLYMVMDDMEKSEEYVEPSADDVLSRLRELAANNTAAVWELRRHYLARREAVDKAPCEAGAGTAGGGHGVMPVLGVMPVGLGGGFDMSFTDQLMGGMPWENMPMMEGMSGYGFGVPY</sequence>
<comment type="caution">
    <text evidence="7">The sequence shown here is derived from an EMBL/GenBank/DDBJ whole genome shotgun (WGS) entry which is preliminary data.</text>
</comment>
<accession>A0ABY2GQK7</accession>
<proteinExistence type="predicted"/>
<feature type="compositionally biased region" description="Gly residues" evidence="5">
    <location>
        <begin position="155"/>
        <end position="165"/>
    </location>
</feature>
<dbReference type="SMART" id="SM00184">
    <property type="entry name" value="RING"/>
    <property type="match status" value="1"/>
</dbReference>
<protein>
    <recommendedName>
        <fullName evidence="6">RING-type domain-containing protein</fullName>
    </recommendedName>
</protein>
<dbReference type="InterPro" id="IPR017907">
    <property type="entry name" value="Znf_RING_CS"/>
</dbReference>
<dbReference type="InterPro" id="IPR027370">
    <property type="entry name" value="Znf-RING_euk"/>
</dbReference>
<dbReference type="Gene3D" id="3.30.40.10">
    <property type="entry name" value="Zinc/RING finger domain, C3HC4 (zinc finger)"/>
    <property type="match status" value="1"/>
</dbReference>
<gene>
    <name evidence="7" type="ORF">CCMA1212_010194</name>
</gene>
<organism evidence="7 8">
    <name type="scientific">Trichoderma ghanense</name>
    <dbReference type="NCBI Taxonomy" id="65468"/>
    <lineage>
        <taxon>Eukaryota</taxon>
        <taxon>Fungi</taxon>
        <taxon>Dikarya</taxon>
        <taxon>Ascomycota</taxon>
        <taxon>Pezizomycotina</taxon>
        <taxon>Sordariomycetes</taxon>
        <taxon>Hypocreomycetidae</taxon>
        <taxon>Hypocreales</taxon>
        <taxon>Hypocreaceae</taxon>
        <taxon>Trichoderma</taxon>
    </lineage>
</organism>
<keyword evidence="2 4" id="KW-0863">Zinc-finger</keyword>
<evidence type="ECO:0000313" key="7">
    <source>
        <dbReference type="EMBL" id="TFA98035.1"/>
    </source>
</evidence>
<feature type="domain" description="RING-type" evidence="6">
    <location>
        <begin position="318"/>
        <end position="380"/>
    </location>
</feature>
<feature type="region of interest" description="Disordered" evidence="5">
    <location>
        <begin position="153"/>
        <end position="285"/>
    </location>
</feature>
<dbReference type="InterPro" id="IPR013083">
    <property type="entry name" value="Znf_RING/FYVE/PHD"/>
</dbReference>
<keyword evidence="3" id="KW-0862">Zinc</keyword>
<evidence type="ECO:0000256" key="2">
    <source>
        <dbReference type="ARBA" id="ARBA00022771"/>
    </source>
</evidence>
<evidence type="ECO:0000256" key="1">
    <source>
        <dbReference type="ARBA" id="ARBA00022723"/>
    </source>
</evidence>
<dbReference type="PROSITE" id="PS00518">
    <property type="entry name" value="ZF_RING_1"/>
    <property type="match status" value="1"/>
</dbReference>
<name>A0ABY2GQK7_9HYPO</name>
<dbReference type="InterPro" id="IPR001841">
    <property type="entry name" value="Znf_RING"/>
</dbReference>
<evidence type="ECO:0000256" key="5">
    <source>
        <dbReference type="SAM" id="MobiDB-lite"/>
    </source>
</evidence>
<feature type="region of interest" description="Disordered" evidence="5">
    <location>
        <begin position="1"/>
        <end position="31"/>
    </location>
</feature>
<dbReference type="EMBL" id="PPTA01000024">
    <property type="protein sequence ID" value="TFA98035.1"/>
    <property type="molecule type" value="Genomic_DNA"/>
</dbReference>
<keyword evidence="1" id="KW-0479">Metal-binding</keyword>
<evidence type="ECO:0000259" key="6">
    <source>
        <dbReference type="PROSITE" id="PS50089"/>
    </source>
</evidence>
<keyword evidence="8" id="KW-1185">Reference proteome</keyword>
<dbReference type="GeneID" id="300581696"/>
<feature type="compositionally biased region" description="Low complexity" evidence="5">
    <location>
        <begin position="261"/>
        <end position="282"/>
    </location>
</feature>
<dbReference type="Pfam" id="PF13445">
    <property type="entry name" value="zf-RING_UBOX"/>
    <property type="match status" value="1"/>
</dbReference>
<evidence type="ECO:0000256" key="4">
    <source>
        <dbReference type="PROSITE-ProRule" id="PRU00175"/>
    </source>
</evidence>
<dbReference type="RefSeq" id="XP_073554237.1">
    <property type="nucleotide sequence ID" value="XM_073707246.1"/>
</dbReference>